<protein>
    <submittedName>
        <fullName evidence="1">Uncharacterized protein</fullName>
    </submittedName>
</protein>
<name>A0A9D3N781_9TELE</name>
<evidence type="ECO:0000313" key="1">
    <source>
        <dbReference type="EMBL" id="KAG7316034.1"/>
    </source>
</evidence>
<reference evidence="1 2" key="1">
    <citation type="submission" date="2021-06" db="EMBL/GenBank/DDBJ databases">
        <title>Chromosome-level genome assembly of the red-tail catfish (Hemibagrus wyckioides).</title>
        <authorList>
            <person name="Shao F."/>
        </authorList>
    </citation>
    <scope>NUCLEOTIDE SEQUENCE [LARGE SCALE GENOMIC DNA]</scope>
    <source>
        <strain evidence="1">EC202008001</strain>
        <tissue evidence="1">Blood</tissue>
    </source>
</reference>
<gene>
    <name evidence="1" type="ORF">KOW79_020900</name>
</gene>
<sequence>MERSKGIRLWQVQQETLRCDGCSLANLLRTKDQGDLHQSLIHIRYHRTPASDSRRRRAVLNEISRH</sequence>
<keyword evidence="2" id="KW-1185">Reference proteome</keyword>
<organism evidence="1 2">
    <name type="scientific">Hemibagrus wyckioides</name>
    <dbReference type="NCBI Taxonomy" id="337641"/>
    <lineage>
        <taxon>Eukaryota</taxon>
        <taxon>Metazoa</taxon>
        <taxon>Chordata</taxon>
        <taxon>Craniata</taxon>
        <taxon>Vertebrata</taxon>
        <taxon>Euteleostomi</taxon>
        <taxon>Actinopterygii</taxon>
        <taxon>Neopterygii</taxon>
        <taxon>Teleostei</taxon>
        <taxon>Ostariophysi</taxon>
        <taxon>Siluriformes</taxon>
        <taxon>Bagridae</taxon>
        <taxon>Hemibagrus</taxon>
    </lineage>
</organism>
<comment type="caution">
    <text evidence="1">The sequence shown here is derived from an EMBL/GenBank/DDBJ whole genome shotgun (WGS) entry which is preliminary data.</text>
</comment>
<proteinExistence type="predicted"/>
<accession>A0A9D3N781</accession>
<dbReference type="AlphaFoldDB" id="A0A9D3N781"/>
<dbReference type="EMBL" id="JAHKSW010000026">
    <property type="protein sequence ID" value="KAG7316034.1"/>
    <property type="molecule type" value="Genomic_DNA"/>
</dbReference>
<evidence type="ECO:0000313" key="2">
    <source>
        <dbReference type="Proteomes" id="UP000824219"/>
    </source>
</evidence>
<dbReference type="Proteomes" id="UP000824219">
    <property type="component" value="Linkage Group LG26"/>
</dbReference>